<organism evidence="1 2">
    <name type="scientific">Metapseudomonas resinovorans NBRC 106553</name>
    <dbReference type="NCBI Taxonomy" id="1245471"/>
    <lineage>
        <taxon>Bacteria</taxon>
        <taxon>Pseudomonadati</taxon>
        <taxon>Pseudomonadota</taxon>
        <taxon>Gammaproteobacteria</taxon>
        <taxon>Pseudomonadales</taxon>
        <taxon>Pseudomonadaceae</taxon>
        <taxon>Metapseudomonas</taxon>
    </lineage>
</organism>
<sequence length="81" mass="8871">MTASDNPQYMNCVKDRQNAQGFTQEENGKTLLYIGSTDPTKASGLVELTSANGQNQFAVYQRAAWQDRGRLINAALACART</sequence>
<dbReference type="Proteomes" id="UP000015503">
    <property type="component" value="Chromosome"/>
</dbReference>
<gene>
    <name evidence="1" type="ORF">PCA10_43920</name>
</gene>
<evidence type="ECO:0000313" key="1">
    <source>
        <dbReference type="EMBL" id="BAN50124.1"/>
    </source>
</evidence>
<dbReference type="eggNOG" id="ENOG5031GWY">
    <property type="taxonomic scope" value="Bacteria"/>
</dbReference>
<reference evidence="1 2" key="1">
    <citation type="journal article" date="2013" name="Genome Announc.">
        <title>Complete Genome Sequence of the Carbazole Degrader Pseudomonas resinovorans Strain CA10 (NBRC 106553).</title>
        <authorList>
            <person name="Shintani M."/>
            <person name="Hosoyama A."/>
            <person name="Ohji S."/>
            <person name="Tsuchikane K."/>
            <person name="Takarada H."/>
            <person name="Yamazoe A."/>
            <person name="Fujita N."/>
            <person name="Nojiri H."/>
        </authorList>
    </citation>
    <scope>NUCLEOTIDE SEQUENCE [LARGE SCALE GENOMIC DNA]</scope>
    <source>
        <strain evidence="1 2">NBRC 106553</strain>
    </source>
</reference>
<dbReference type="PATRIC" id="fig|1245471.3.peg.4444"/>
<dbReference type="HOGENOM" id="CLU_193800_0_0_6"/>
<protein>
    <recommendedName>
        <fullName evidence="3">Lipoprotein</fullName>
    </recommendedName>
</protein>
<keyword evidence="2" id="KW-1185">Reference proteome</keyword>
<dbReference type="AlphaFoldDB" id="S6BLJ8"/>
<evidence type="ECO:0008006" key="3">
    <source>
        <dbReference type="Google" id="ProtNLM"/>
    </source>
</evidence>
<dbReference type="KEGG" id="pre:PCA10_43920"/>
<evidence type="ECO:0000313" key="2">
    <source>
        <dbReference type="Proteomes" id="UP000015503"/>
    </source>
</evidence>
<accession>S6BLJ8</accession>
<proteinExistence type="predicted"/>
<name>S6BLJ8_METRE</name>
<dbReference type="EMBL" id="AP013068">
    <property type="protein sequence ID" value="BAN50124.1"/>
    <property type="molecule type" value="Genomic_DNA"/>
</dbReference>